<gene>
    <name evidence="1" type="ORF">DILT_LOCUS11482</name>
</gene>
<dbReference type="AlphaFoldDB" id="A0A3P7MCL0"/>
<keyword evidence="2" id="KW-1185">Reference proteome</keyword>
<sequence length="75" mass="8413">MAEFYKQERADFARLSKILFPDAKVVSNVASPDVLDAAIQEGDDETPTIYLISNLNPEPELPPELKTFAHRFPPP</sequence>
<name>A0A3P7MCL0_DIBLA</name>
<organism evidence="1 2">
    <name type="scientific">Dibothriocephalus latus</name>
    <name type="common">Fish tapeworm</name>
    <name type="synonym">Diphyllobothrium latum</name>
    <dbReference type="NCBI Taxonomy" id="60516"/>
    <lineage>
        <taxon>Eukaryota</taxon>
        <taxon>Metazoa</taxon>
        <taxon>Spiralia</taxon>
        <taxon>Lophotrochozoa</taxon>
        <taxon>Platyhelminthes</taxon>
        <taxon>Cestoda</taxon>
        <taxon>Eucestoda</taxon>
        <taxon>Diphyllobothriidea</taxon>
        <taxon>Diphyllobothriidae</taxon>
        <taxon>Dibothriocephalus</taxon>
    </lineage>
</organism>
<dbReference type="EMBL" id="UYRU01063177">
    <property type="protein sequence ID" value="VDN15651.1"/>
    <property type="molecule type" value="Genomic_DNA"/>
</dbReference>
<proteinExistence type="predicted"/>
<evidence type="ECO:0000313" key="1">
    <source>
        <dbReference type="EMBL" id="VDN15651.1"/>
    </source>
</evidence>
<accession>A0A3P7MCL0</accession>
<protein>
    <submittedName>
        <fullName evidence="1">Uncharacterized protein</fullName>
    </submittedName>
</protein>
<reference evidence="1 2" key="1">
    <citation type="submission" date="2018-11" db="EMBL/GenBank/DDBJ databases">
        <authorList>
            <consortium name="Pathogen Informatics"/>
        </authorList>
    </citation>
    <scope>NUCLEOTIDE SEQUENCE [LARGE SCALE GENOMIC DNA]</scope>
</reference>
<dbReference type="Proteomes" id="UP000281553">
    <property type="component" value="Unassembled WGS sequence"/>
</dbReference>
<evidence type="ECO:0000313" key="2">
    <source>
        <dbReference type="Proteomes" id="UP000281553"/>
    </source>
</evidence>